<sequence length="169" mass="17244">MYHPSFSKNIAASVLCLLMIISVLGSTTISEARSISHLESRQRKSVGDVPDLGGLGGLGSNDNGGGLGSQCNNGGLDTGCPAGGLGGDHIAVVEDENGNPSLTFVEVGTSRRPLFNVPTSEQGEPRPTASASGNDPVNDNGAVSEARRTFSWSTVVTAMGILGAIMVQC</sequence>
<comment type="caution">
    <text evidence="3">The sequence shown here is derived from an EMBL/GenBank/DDBJ whole genome shotgun (WGS) entry which is preliminary data.</text>
</comment>
<feature type="signal peptide" evidence="2">
    <location>
        <begin position="1"/>
        <end position="25"/>
    </location>
</feature>
<dbReference type="EMBL" id="AACS02000012">
    <property type="protein sequence ID" value="EAU86605.1"/>
    <property type="molecule type" value="Genomic_DNA"/>
</dbReference>
<keyword evidence="2" id="KW-0732">Signal</keyword>
<evidence type="ECO:0000313" key="4">
    <source>
        <dbReference type="Proteomes" id="UP000001861"/>
    </source>
</evidence>
<dbReference type="Proteomes" id="UP000001861">
    <property type="component" value="Unassembled WGS sequence"/>
</dbReference>
<organism evidence="3 4">
    <name type="scientific">Coprinopsis cinerea (strain Okayama-7 / 130 / ATCC MYA-4618 / FGSC 9003)</name>
    <name type="common">Inky cap fungus</name>
    <name type="synonym">Hormographiella aspergillata</name>
    <dbReference type="NCBI Taxonomy" id="240176"/>
    <lineage>
        <taxon>Eukaryota</taxon>
        <taxon>Fungi</taxon>
        <taxon>Dikarya</taxon>
        <taxon>Basidiomycota</taxon>
        <taxon>Agaricomycotina</taxon>
        <taxon>Agaricomycetes</taxon>
        <taxon>Agaricomycetidae</taxon>
        <taxon>Agaricales</taxon>
        <taxon>Agaricineae</taxon>
        <taxon>Psathyrellaceae</taxon>
        <taxon>Coprinopsis</taxon>
    </lineage>
</organism>
<evidence type="ECO:0000256" key="1">
    <source>
        <dbReference type="SAM" id="MobiDB-lite"/>
    </source>
</evidence>
<gene>
    <name evidence="3" type="ORF">CC1G_07801</name>
</gene>
<evidence type="ECO:0000256" key="2">
    <source>
        <dbReference type="SAM" id="SignalP"/>
    </source>
</evidence>
<dbReference type="VEuPathDB" id="FungiDB:CC1G_07801"/>
<keyword evidence="4" id="KW-1185">Reference proteome</keyword>
<feature type="region of interest" description="Disordered" evidence="1">
    <location>
        <begin position="115"/>
        <end position="142"/>
    </location>
</feature>
<evidence type="ECO:0000313" key="3">
    <source>
        <dbReference type="EMBL" id="EAU86605.1"/>
    </source>
</evidence>
<dbReference type="InParanoid" id="A8NP38"/>
<dbReference type="AlphaFoldDB" id="A8NP38"/>
<feature type="region of interest" description="Disordered" evidence="1">
    <location>
        <begin position="34"/>
        <end position="61"/>
    </location>
</feature>
<reference evidence="3 4" key="1">
    <citation type="journal article" date="2010" name="Proc. Natl. Acad. Sci. U.S.A.">
        <title>Insights into evolution of multicellular fungi from the assembled chromosomes of the mushroom Coprinopsis cinerea (Coprinus cinereus).</title>
        <authorList>
            <person name="Stajich J.E."/>
            <person name="Wilke S.K."/>
            <person name="Ahren D."/>
            <person name="Au C.H."/>
            <person name="Birren B.W."/>
            <person name="Borodovsky M."/>
            <person name="Burns C."/>
            <person name="Canback B."/>
            <person name="Casselton L.A."/>
            <person name="Cheng C.K."/>
            <person name="Deng J."/>
            <person name="Dietrich F.S."/>
            <person name="Fargo D.C."/>
            <person name="Farman M.L."/>
            <person name="Gathman A.C."/>
            <person name="Goldberg J."/>
            <person name="Guigo R."/>
            <person name="Hoegger P.J."/>
            <person name="Hooker J.B."/>
            <person name="Huggins A."/>
            <person name="James T.Y."/>
            <person name="Kamada T."/>
            <person name="Kilaru S."/>
            <person name="Kodira C."/>
            <person name="Kues U."/>
            <person name="Kupfer D."/>
            <person name="Kwan H.S."/>
            <person name="Lomsadze A."/>
            <person name="Li W."/>
            <person name="Lilly W.W."/>
            <person name="Ma L.J."/>
            <person name="Mackey A.J."/>
            <person name="Manning G."/>
            <person name="Martin F."/>
            <person name="Muraguchi H."/>
            <person name="Natvig D.O."/>
            <person name="Palmerini H."/>
            <person name="Ramesh M.A."/>
            <person name="Rehmeyer C.J."/>
            <person name="Roe B.A."/>
            <person name="Shenoy N."/>
            <person name="Stanke M."/>
            <person name="Ter-Hovhannisyan V."/>
            <person name="Tunlid A."/>
            <person name="Velagapudi R."/>
            <person name="Vision T.J."/>
            <person name="Zeng Q."/>
            <person name="Zolan M.E."/>
            <person name="Pukkila P.J."/>
        </authorList>
    </citation>
    <scope>NUCLEOTIDE SEQUENCE [LARGE SCALE GENOMIC DNA]</scope>
    <source>
        <strain evidence="4">Okayama-7 / 130 / ATCC MYA-4618 / FGSC 9003</strain>
    </source>
</reference>
<name>A8NP38_COPC7</name>
<dbReference type="GeneID" id="6011787"/>
<proteinExistence type="predicted"/>
<feature type="compositionally biased region" description="Basic and acidic residues" evidence="1">
    <location>
        <begin position="34"/>
        <end position="46"/>
    </location>
</feature>
<protein>
    <submittedName>
        <fullName evidence="3">Uncharacterized protein</fullName>
    </submittedName>
</protein>
<accession>A8NP38</accession>
<dbReference type="KEGG" id="cci:CC1G_07801"/>
<feature type="chain" id="PRO_5002724744" evidence="2">
    <location>
        <begin position="26"/>
        <end position="169"/>
    </location>
</feature>
<dbReference type="RefSeq" id="XP_001835258.1">
    <property type="nucleotide sequence ID" value="XM_001835206.1"/>
</dbReference>